<gene>
    <name evidence="2" type="ORF">WG929_14595</name>
</gene>
<feature type="signal peptide" evidence="1">
    <location>
        <begin position="1"/>
        <end position="19"/>
    </location>
</feature>
<protein>
    <submittedName>
        <fullName evidence="2">Uncharacterized protein</fullName>
    </submittedName>
</protein>
<comment type="caution">
    <text evidence="2">The sequence shown here is derived from an EMBL/GenBank/DDBJ whole genome shotgun (WGS) entry which is preliminary data.</text>
</comment>
<sequence length="168" mass="18539">MKFLVAGMLWFFGIFQAVAATPEDIQLEIDSAKRSVIELSSELSAIEKQLISPISTKASLYLALSNGKFFTPMSITVSGNGITPINYLYTEKEIQALQFGAVQPLADLEVAPGNHLLKVVVRGRDENKRVRDLVYEGVFRKNGNHLKLLLSITDNTAQRSAVATLKAW</sequence>
<keyword evidence="3" id="KW-1185">Reference proteome</keyword>
<dbReference type="EMBL" id="JBBKTX010000018">
    <property type="protein sequence ID" value="MFK4753642.1"/>
    <property type="molecule type" value="Genomic_DNA"/>
</dbReference>
<proteinExistence type="predicted"/>
<keyword evidence="1" id="KW-0732">Signal</keyword>
<accession>A0ABW8NKY7</accession>
<name>A0ABW8NKY7_9GAMM</name>
<evidence type="ECO:0000256" key="1">
    <source>
        <dbReference type="SAM" id="SignalP"/>
    </source>
</evidence>
<dbReference type="Proteomes" id="UP001620597">
    <property type="component" value="Unassembled WGS sequence"/>
</dbReference>
<evidence type="ECO:0000313" key="2">
    <source>
        <dbReference type="EMBL" id="MFK4753642.1"/>
    </source>
</evidence>
<feature type="chain" id="PRO_5045734708" evidence="1">
    <location>
        <begin position="20"/>
        <end position="168"/>
    </location>
</feature>
<reference evidence="2 3" key="1">
    <citation type="submission" date="2024-03" db="EMBL/GenBank/DDBJ databases">
        <title>High-quality draft genome sequence of Oceanobacter sp. wDCs-4.</title>
        <authorList>
            <person name="Dong C."/>
        </authorList>
    </citation>
    <scope>NUCLEOTIDE SEQUENCE [LARGE SCALE GENOMIC DNA]</scope>
    <source>
        <strain evidence="3">wDCs-4</strain>
    </source>
</reference>
<dbReference type="RefSeq" id="WP_416206660.1">
    <property type="nucleotide sequence ID" value="NZ_JBBKTX010000018.1"/>
</dbReference>
<evidence type="ECO:0000313" key="3">
    <source>
        <dbReference type="Proteomes" id="UP001620597"/>
    </source>
</evidence>
<organism evidence="2 3">
    <name type="scientific">Oceanobacter antarcticus</name>
    <dbReference type="NCBI Taxonomy" id="3133425"/>
    <lineage>
        <taxon>Bacteria</taxon>
        <taxon>Pseudomonadati</taxon>
        <taxon>Pseudomonadota</taxon>
        <taxon>Gammaproteobacteria</taxon>
        <taxon>Oceanospirillales</taxon>
        <taxon>Oceanospirillaceae</taxon>
        <taxon>Oceanobacter</taxon>
    </lineage>
</organism>